<evidence type="ECO:0000313" key="2">
    <source>
        <dbReference type="Proteomes" id="UP000028933"/>
    </source>
</evidence>
<dbReference type="EMBL" id="CP007547">
    <property type="protein sequence ID" value="AIL45344.1"/>
    <property type="molecule type" value="Genomic_DNA"/>
</dbReference>
<dbReference type="KEGG" id="eao:BD94_1569"/>
<reference evidence="1 2" key="1">
    <citation type="journal article" date="2013" name="Lancet">
        <title>First case of E anophelis outbreak in an intensive-care unit.</title>
        <authorList>
            <person name="Teo J."/>
            <person name="Tan S.Y."/>
            <person name="Tay M."/>
            <person name="Ding Y."/>
            <person name="Kjelleberg S."/>
            <person name="Givskov M."/>
            <person name="Lin R.T."/>
            <person name="Yang L."/>
        </authorList>
    </citation>
    <scope>NUCLEOTIDE SEQUENCE [LARGE SCALE GENOMIC DNA]</scope>
    <source>
        <strain evidence="1 2">NUHP1</strain>
    </source>
</reference>
<sequence length="160" mass="18858">MENSEINFERITFKQKPIPIPVDYRPTYKISIILLVLKFCCIGETSSLLKLHLFSWVLKFDKNMVLFQKFILSNYKDEFQVWSIEPALNRALQYAIADNLCELTSTSKYKLTEKGNQFCDSILDSEAFEKEITFLKFVGKNKITDSRLNSMIKQWKIEYD</sequence>
<proteinExistence type="predicted"/>
<evidence type="ECO:0000313" key="1">
    <source>
        <dbReference type="EMBL" id="AIL45344.1"/>
    </source>
</evidence>
<dbReference type="HOGENOM" id="CLU_138425_0_0_10"/>
<protein>
    <submittedName>
        <fullName evidence="1">Uncharacterized protein</fullName>
    </submittedName>
</protein>
<dbReference type="STRING" id="1338011.BD94_1569"/>
<accession>A0A077EGP3</accession>
<dbReference type="RefSeq" id="WP_024566023.1">
    <property type="nucleotide sequence ID" value="NZ_CP007547.1"/>
</dbReference>
<dbReference type="eggNOG" id="ENOG503308U">
    <property type="taxonomic scope" value="Bacteria"/>
</dbReference>
<organism evidence="1 2">
    <name type="scientific">Elizabethkingia anophelis NUHP1</name>
    <dbReference type="NCBI Taxonomy" id="1338011"/>
    <lineage>
        <taxon>Bacteria</taxon>
        <taxon>Pseudomonadati</taxon>
        <taxon>Bacteroidota</taxon>
        <taxon>Flavobacteriia</taxon>
        <taxon>Flavobacteriales</taxon>
        <taxon>Weeksellaceae</taxon>
        <taxon>Elizabethkingia</taxon>
    </lineage>
</organism>
<dbReference type="Proteomes" id="UP000028933">
    <property type="component" value="Chromosome"/>
</dbReference>
<name>A0A077EGP3_9FLAO</name>
<gene>
    <name evidence="1" type="ORF">BD94_1569</name>
</gene>
<dbReference type="AlphaFoldDB" id="A0A077EGP3"/>